<dbReference type="Proteomes" id="UP000310108">
    <property type="component" value="Unassembled WGS sequence"/>
</dbReference>
<dbReference type="AlphaFoldDB" id="A0A4U6X9Y3"/>
<dbReference type="STRING" id="1306861.A0A4U6X9Y3"/>
<keyword evidence="3" id="KW-1185">Reference proteome</keyword>
<protein>
    <submittedName>
        <fullName evidence="2">Uncharacterized protein</fullName>
    </submittedName>
</protein>
<comment type="caution">
    <text evidence="2">The sequence shown here is derived from an EMBL/GenBank/DDBJ whole genome shotgun (WGS) entry which is preliminary data.</text>
</comment>
<evidence type="ECO:0000313" key="3">
    <source>
        <dbReference type="Proteomes" id="UP000310108"/>
    </source>
</evidence>
<evidence type="ECO:0000313" key="2">
    <source>
        <dbReference type="EMBL" id="TKW50467.1"/>
    </source>
</evidence>
<organism evidence="2 3">
    <name type="scientific">Colletotrichum tanaceti</name>
    <dbReference type="NCBI Taxonomy" id="1306861"/>
    <lineage>
        <taxon>Eukaryota</taxon>
        <taxon>Fungi</taxon>
        <taxon>Dikarya</taxon>
        <taxon>Ascomycota</taxon>
        <taxon>Pezizomycotina</taxon>
        <taxon>Sordariomycetes</taxon>
        <taxon>Hypocreomycetidae</taxon>
        <taxon>Glomerellales</taxon>
        <taxon>Glomerellaceae</taxon>
        <taxon>Colletotrichum</taxon>
        <taxon>Colletotrichum destructivum species complex</taxon>
    </lineage>
</organism>
<feature type="region of interest" description="Disordered" evidence="1">
    <location>
        <begin position="105"/>
        <end position="125"/>
    </location>
</feature>
<dbReference type="Gene3D" id="2.70.50.70">
    <property type="match status" value="1"/>
</dbReference>
<dbReference type="EMBL" id="PJEX01000394">
    <property type="protein sequence ID" value="TKW50467.1"/>
    <property type="molecule type" value="Genomic_DNA"/>
</dbReference>
<sequence length="125" mass="13565">MSGPFLIFLRRARERVPDGRLPRTRRAHRSARRPTTARPGSVNYCACAQVRNTGNSATGMPNTDVGIPGVYKLADGPVNFSVCGRSTLSSKEPSTVLMDEIRRSIGAVSAEPTPYGGRYSSQDPR</sequence>
<proteinExistence type="predicted"/>
<feature type="compositionally biased region" description="Basic residues" evidence="1">
    <location>
        <begin position="22"/>
        <end position="32"/>
    </location>
</feature>
<reference evidence="2 3" key="1">
    <citation type="journal article" date="2019" name="PLoS ONE">
        <title>Comparative genome analysis indicates high evolutionary potential of pathogenicity genes in Colletotrichum tanaceti.</title>
        <authorList>
            <person name="Lelwala R.V."/>
            <person name="Korhonen P.K."/>
            <person name="Young N.D."/>
            <person name="Scott J.B."/>
            <person name="Ades P.A."/>
            <person name="Gasser R.B."/>
            <person name="Taylor P.W.J."/>
        </authorList>
    </citation>
    <scope>NUCLEOTIDE SEQUENCE [LARGE SCALE GENOMIC DNA]</scope>
    <source>
        <strain evidence="2">BRIP57314</strain>
    </source>
</reference>
<gene>
    <name evidence="2" type="ORF">CTA1_4280</name>
</gene>
<accession>A0A4U6X9Y3</accession>
<name>A0A4U6X9Y3_9PEZI</name>
<feature type="region of interest" description="Disordered" evidence="1">
    <location>
        <begin position="18"/>
        <end position="39"/>
    </location>
</feature>
<evidence type="ECO:0000256" key="1">
    <source>
        <dbReference type="SAM" id="MobiDB-lite"/>
    </source>
</evidence>